<dbReference type="EMBL" id="LR721780">
    <property type="protein sequence ID" value="VVV97587.1"/>
    <property type="molecule type" value="Genomic_DNA"/>
</dbReference>
<dbReference type="Gene3D" id="3.30.70.330">
    <property type="match status" value="1"/>
</dbReference>
<dbReference type="PANTHER" id="PTHR48024">
    <property type="entry name" value="GEO13361P1-RELATED"/>
    <property type="match status" value="1"/>
</dbReference>
<dbReference type="InterPro" id="IPR035979">
    <property type="entry name" value="RBD_domain_sf"/>
</dbReference>
<dbReference type="InterPro" id="IPR050886">
    <property type="entry name" value="RNA-binding_reg"/>
</dbReference>
<dbReference type="Gramene" id="NC2G0056100.1">
    <property type="protein sequence ID" value="NC2G0056100.1:cds"/>
    <property type="gene ID" value="NC2G0056100"/>
</dbReference>
<evidence type="ECO:0000256" key="1">
    <source>
        <dbReference type="ARBA" id="ARBA00022884"/>
    </source>
</evidence>
<protein>
    <recommendedName>
        <fullName evidence="3">RRM domain-containing protein</fullName>
    </recommendedName>
</protein>
<accession>A0A5K1A507</accession>
<feature type="domain" description="RRM" evidence="3">
    <location>
        <begin position="33"/>
        <end position="91"/>
    </location>
</feature>
<sequence length="91" mass="10158">MKVNFPEVPTGGERAIMGPRIRRSSRAFVDTPYKIYGRNLAWQLTSEGLRSTFEAHSGLAGAKVVYERDTGKSQGFGFISFQLPEDAEFKV</sequence>
<dbReference type="PANTHER" id="PTHR48024:SF56">
    <property type="entry name" value="HETEROGENEOUS NUCLEAR RIBONUCLEOPROTEIN A0"/>
    <property type="match status" value="1"/>
</dbReference>
<reference evidence="4" key="1">
    <citation type="submission" date="2019-09" db="EMBL/GenBank/DDBJ databases">
        <authorList>
            <person name="Zhang L."/>
        </authorList>
    </citation>
    <scope>NUCLEOTIDE SEQUENCE</scope>
</reference>
<keyword evidence="1 2" id="KW-0694">RNA-binding</keyword>
<name>A0A5K1A507_9MAGN</name>
<dbReference type="PROSITE" id="PS50102">
    <property type="entry name" value="RRM"/>
    <property type="match status" value="1"/>
</dbReference>
<evidence type="ECO:0000313" key="4">
    <source>
        <dbReference type="EMBL" id="VVV97587.1"/>
    </source>
</evidence>
<evidence type="ECO:0000259" key="3">
    <source>
        <dbReference type="PROSITE" id="PS50102"/>
    </source>
</evidence>
<dbReference type="InterPro" id="IPR000504">
    <property type="entry name" value="RRM_dom"/>
</dbReference>
<gene>
    <name evidence="4" type="ORF">NYM_LOCUS13142</name>
</gene>
<dbReference type="InterPro" id="IPR012677">
    <property type="entry name" value="Nucleotide-bd_a/b_plait_sf"/>
</dbReference>
<dbReference type="Pfam" id="PF00076">
    <property type="entry name" value="RRM_1"/>
    <property type="match status" value="1"/>
</dbReference>
<dbReference type="GO" id="GO:0003723">
    <property type="term" value="F:RNA binding"/>
    <property type="evidence" value="ECO:0007669"/>
    <property type="project" value="UniProtKB-UniRule"/>
</dbReference>
<dbReference type="AlphaFoldDB" id="A0A5K1A507"/>
<evidence type="ECO:0000256" key="2">
    <source>
        <dbReference type="PROSITE-ProRule" id="PRU00176"/>
    </source>
</evidence>
<proteinExistence type="predicted"/>
<organism evidence="4">
    <name type="scientific">Nymphaea colorata</name>
    <name type="common">pocket water lily</name>
    <dbReference type="NCBI Taxonomy" id="210225"/>
    <lineage>
        <taxon>Eukaryota</taxon>
        <taxon>Viridiplantae</taxon>
        <taxon>Streptophyta</taxon>
        <taxon>Embryophyta</taxon>
        <taxon>Tracheophyta</taxon>
        <taxon>Spermatophyta</taxon>
        <taxon>Magnoliopsida</taxon>
        <taxon>Nymphaeales</taxon>
        <taxon>Nymphaeaceae</taxon>
        <taxon>Nymphaea</taxon>
    </lineage>
</organism>
<dbReference type="SUPFAM" id="SSF54928">
    <property type="entry name" value="RNA-binding domain, RBD"/>
    <property type="match status" value="1"/>
</dbReference>